<reference evidence="1 2" key="1">
    <citation type="journal article" date="2011" name="J. Bacteriol.">
        <title>Comparative genomics of 28 Salmonella enterica isolates: evidence for CRISPR-mediated adaptive sublineage evolution.</title>
        <authorList>
            <person name="Fricke W.F."/>
            <person name="Mammel M.K."/>
            <person name="McDermott P.F."/>
            <person name="Tartera C."/>
            <person name="White D.G."/>
            <person name="Leclerc J.E."/>
            <person name="Ravel J."/>
            <person name="Cebula T.A."/>
        </authorList>
    </citation>
    <scope>NUCLEOTIDE SEQUENCE [LARGE SCALE GENOMIC DNA]</scope>
    <source>
        <strain evidence="1 2">SL491</strain>
    </source>
</reference>
<sequence>MPHCTTMILQGEFCHNLLLYMDNKVTVIWFKNKIDYIFIINLYKW</sequence>
<comment type="caution">
    <text evidence="1">The sequence shown here is derived from an EMBL/GenBank/DDBJ whole genome shotgun (WGS) entry which is preliminary data.</text>
</comment>
<evidence type="ECO:0000313" key="1">
    <source>
        <dbReference type="EMBL" id="EDZ04666.1"/>
    </source>
</evidence>
<gene>
    <name evidence="1" type="ORF">SeV_B2864</name>
</gene>
<accession>A0A6C8F4V6</accession>
<organism evidence="1 2">
    <name type="scientific">Salmonella virchow (strain SL491)</name>
    <dbReference type="NCBI Taxonomy" id="465517"/>
    <lineage>
        <taxon>Bacteria</taxon>
        <taxon>Pseudomonadati</taxon>
        <taxon>Pseudomonadota</taxon>
        <taxon>Gammaproteobacteria</taxon>
        <taxon>Enterobacterales</taxon>
        <taxon>Enterobacteriaceae</taxon>
        <taxon>Salmonella</taxon>
    </lineage>
</organism>
<dbReference type="EMBL" id="ABFH02000001">
    <property type="protein sequence ID" value="EDZ04666.1"/>
    <property type="molecule type" value="Genomic_DNA"/>
</dbReference>
<protein>
    <submittedName>
        <fullName evidence="1">Uncharacterized protein</fullName>
    </submittedName>
</protein>
<evidence type="ECO:0000313" key="2">
    <source>
        <dbReference type="Proteomes" id="UP000003614"/>
    </source>
</evidence>
<dbReference type="Proteomes" id="UP000003614">
    <property type="component" value="Unassembled WGS sequence"/>
</dbReference>
<dbReference type="AlphaFoldDB" id="A0A6C8F4V6"/>
<proteinExistence type="predicted"/>
<name>A0A6C8F4V6_SALV4</name>